<dbReference type="RefSeq" id="XP_035659444.1">
    <property type="nucleotide sequence ID" value="XM_035803551.1"/>
</dbReference>
<dbReference type="Proteomes" id="UP000001554">
    <property type="component" value="Chromosome 17"/>
</dbReference>
<dbReference type="AlphaFoldDB" id="A0A9J7HK52"/>
<dbReference type="GeneID" id="118404476"/>
<reference evidence="1" key="1">
    <citation type="journal article" date="2020" name="Nat. Ecol. Evol.">
        <title>Deeply conserved synteny resolves early events in vertebrate evolution.</title>
        <authorList>
            <person name="Simakov O."/>
            <person name="Marletaz F."/>
            <person name="Yue J.X."/>
            <person name="O'Connell B."/>
            <person name="Jenkins J."/>
            <person name="Brandt A."/>
            <person name="Calef R."/>
            <person name="Tung C.H."/>
            <person name="Huang T.K."/>
            <person name="Schmutz J."/>
            <person name="Satoh N."/>
            <person name="Yu J.K."/>
            <person name="Putnam N.H."/>
            <person name="Green R.E."/>
            <person name="Rokhsar D.S."/>
        </authorList>
    </citation>
    <scope>NUCLEOTIDE SEQUENCE [LARGE SCALE GENOMIC DNA]</scope>
    <source>
        <strain evidence="1">S238N-H82</strain>
    </source>
</reference>
<keyword evidence="1" id="KW-1185">Reference proteome</keyword>
<gene>
    <name evidence="2" type="primary">LOC118404476</name>
</gene>
<dbReference type="KEGG" id="bfo:118404476"/>
<organism evidence="1 2">
    <name type="scientific">Branchiostoma floridae</name>
    <name type="common">Florida lancelet</name>
    <name type="synonym">Amphioxus</name>
    <dbReference type="NCBI Taxonomy" id="7739"/>
    <lineage>
        <taxon>Eukaryota</taxon>
        <taxon>Metazoa</taxon>
        <taxon>Chordata</taxon>
        <taxon>Cephalochordata</taxon>
        <taxon>Leptocardii</taxon>
        <taxon>Amphioxiformes</taxon>
        <taxon>Branchiostomatidae</taxon>
        <taxon>Branchiostoma</taxon>
    </lineage>
</organism>
<name>A0A9J7HK52_BRAFL</name>
<protein>
    <submittedName>
        <fullName evidence="2">Uncharacterized protein LOC118404476</fullName>
    </submittedName>
</protein>
<sequence length="167" mass="18500">MSELGMSWFDEWNCTYFPESHERLCLRDICEDDNTTGSHSYPCILVQQAGCRPSIGSSLVGDVMTGNSSRWSVAELSSYFSRVKDMADRGDSMSAYACYQEGCDDDMVGSTSLPPHVTCRWLTCLHTTPPESSAARREATWHPSTLPPRVSANRRALGTAAAFWTTI</sequence>
<proteinExistence type="predicted"/>
<evidence type="ECO:0000313" key="2">
    <source>
        <dbReference type="RefSeq" id="XP_035659444.1"/>
    </source>
</evidence>
<accession>A0A9J7HK52</accession>
<reference evidence="2" key="2">
    <citation type="submission" date="2025-08" db="UniProtKB">
        <authorList>
            <consortium name="RefSeq"/>
        </authorList>
    </citation>
    <scope>IDENTIFICATION</scope>
    <source>
        <strain evidence="2">S238N-H82</strain>
        <tissue evidence="2">Testes</tissue>
    </source>
</reference>
<evidence type="ECO:0000313" key="1">
    <source>
        <dbReference type="Proteomes" id="UP000001554"/>
    </source>
</evidence>